<dbReference type="RefSeq" id="WP_377605164.1">
    <property type="nucleotide sequence ID" value="NZ_JBHUME010000011.1"/>
</dbReference>
<dbReference type="InterPro" id="IPR008928">
    <property type="entry name" value="6-hairpin_glycosidase_sf"/>
</dbReference>
<comment type="caution">
    <text evidence="1">The sequence shown here is derived from an EMBL/GenBank/DDBJ whole genome shotgun (WGS) entry which is preliminary data.</text>
</comment>
<dbReference type="PROSITE" id="PS51257">
    <property type="entry name" value="PROKAR_LIPOPROTEIN"/>
    <property type="match status" value="1"/>
</dbReference>
<dbReference type="Gene3D" id="1.50.10.10">
    <property type="match status" value="1"/>
</dbReference>
<name>A0ABW5PJY1_9BACL</name>
<dbReference type="EMBL" id="JBHUME010000011">
    <property type="protein sequence ID" value="MFD2614382.1"/>
    <property type="molecule type" value="Genomic_DNA"/>
</dbReference>
<sequence>MKWKRSVGLLVLAVWIGLLTACSSSGGSLLPPNHYGEEAGVQQMRALLYPFVTEDLSGKYGVYTNYIESDQNAPMATGHEVLSESAGLLLRFYALTGQEDRYREEWERTKAVFGREKMFSYRYSPKLDKQYEVNAAVDDLRIIRSLYEAGEKFDDRSYTSLAKLYGGKFSEIVIQNDKLYDFYDDRLLKTNDAITLCYIDLKTLQLFLPKKQEKELIPGLLSIISGGYLSDSFPFYAASYNYSTGTYNKDRINTLESVLTILALTEINAQKPESISFLKKHVKEGTLYGRYTPDGVPDTDIRSTAIYAAAAMIGSQLGDEELYKDSMLRVKEFQIRDENNPLNGGFGDAAGQAYSFDNLMALLAAAY</sequence>
<dbReference type="InterPro" id="IPR012341">
    <property type="entry name" value="6hp_glycosidase-like_sf"/>
</dbReference>
<evidence type="ECO:0000313" key="1">
    <source>
        <dbReference type="EMBL" id="MFD2614382.1"/>
    </source>
</evidence>
<keyword evidence="2" id="KW-1185">Reference proteome</keyword>
<dbReference type="SUPFAM" id="SSF48208">
    <property type="entry name" value="Six-hairpin glycosidases"/>
    <property type="match status" value="1"/>
</dbReference>
<protein>
    <recommendedName>
        <fullName evidence="3">Glycosyl hydrolase</fullName>
    </recommendedName>
</protein>
<evidence type="ECO:0000313" key="2">
    <source>
        <dbReference type="Proteomes" id="UP001597541"/>
    </source>
</evidence>
<evidence type="ECO:0008006" key="3">
    <source>
        <dbReference type="Google" id="ProtNLM"/>
    </source>
</evidence>
<reference evidence="2" key="1">
    <citation type="journal article" date="2019" name="Int. J. Syst. Evol. Microbiol.">
        <title>The Global Catalogue of Microorganisms (GCM) 10K type strain sequencing project: providing services to taxonomists for standard genome sequencing and annotation.</title>
        <authorList>
            <consortium name="The Broad Institute Genomics Platform"/>
            <consortium name="The Broad Institute Genome Sequencing Center for Infectious Disease"/>
            <person name="Wu L."/>
            <person name="Ma J."/>
        </authorList>
    </citation>
    <scope>NUCLEOTIDE SEQUENCE [LARGE SCALE GENOMIC DNA]</scope>
    <source>
        <strain evidence="2">KCTC 3950</strain>
    </source>
</reference>
<accession>A0ABW5PJY1</accession>
<proteinExistence type="predicted"/>
<gene>
    <name evidence="1" type="ORF">ACFSUF_18380</name>
</gene>
<dbReference type="Proteomes" id="UP001597541">
    <property type="component" value="Unassembled WGS sequence"/>
</dbReference>
<organism evidence="1 2">
    <name type="scientific">Paenibacillus gansuensis</name>
    <dbReference type="NCBI Taxonomy" id="306542"/>
    <lineage>
        <taxon>Bacteria</taxon>
        <taxon>Bacillati</taxon>
        <taxon>Bacillota</taxon>
        <taxon>Bacilli</taxon>
        <taxon>Bacillales</taxon>
        <taxon>Paenibacillaceae</taxon>
        <taxon>Paenibacillus</taxon>
    </lineage>
</organism>